<feature type="region of interest" description="Disordered" evidence="6">
    <location>
        <begin position="60"/>
        <end position="149"/>
    </location>
</feature>
<comment type="subcellular location">
    <subcellularLocation>
        <location evidence="1">Membrane</location>
        <topology evidence="1">Single-pass membrane protein</topology>
    </subcellularLocation>
</comment>
<feature type="compositionally biased region" description="Pro residues" evidence="6">
    <location>
        <begin position="95"/>
        <end position="105"/>
    </location>
</feature>
<feature type="compositionally biased region" description="Basic and acidic residues" evidence="6">
    <location>
        <begin position="132"/>
        <end position="143"/>
    </location>
</feature>
<evidence type="ECO:0000256" key="4">
    <source>
        <dbReference type="ARBA" id="ARBA00022989"/>
    </source>
</evidence>
<protein>
    <submittedName>
        <fullName evidence="8">Conjugal transfer protein TraI</fullName>
    </submittedName>
</protein>
<feature type="transmembrane region" description="Helical" evidence="7">
    <location>
        <begin position="39"/>
        <end position="58"/>
    </location>
</feature>
<organism evidence="8 9">
    <name type="scientific">Zoogloea oryzae</name>
    <dbReference type="NCBI Taxonomy" id="310767"/>
    <lineage>
        <taxon>Bacteria</taxon>
        <taxon>Pseudomonadati</taxon>
        <taxon>Pseudomonadota</taxon>
        <taxon>Betaproteobacteria</taxon>
        <taxon>Rhodocyclales</taxon>
        <taxon>Zoogloeaceae</taxon>
        <taxon>Zoogloea</taxon>
    </lineage>
</organism>
<dbReference type="Pfam" id="PF03743">
    <property type="entry name" value="TrbI"/>
    <property type="match status" value="1"/>
</dbReference>
<feature type="compositionally biased region" description="Basic and acidic residues" evidence="6">
    <location>
        <begin position="76"/>
        <end position="87"/>
    </location>
</feature>
<dbReference type="Proteomes" id="UP001157167">
    <property type="component" value="Unassembled WGS sequence"/>
</dbReference>
<dbReference type="RefSeq" id="WP_284187556.1">
    <property type="nucleotide sequence ID" value="NZ_BSPX01000020.1"/>
</dbReference>
<dbReference type="InterPro" id="IPR042217">
    <property type="entry name" value="T4SS_VirB10/TrbI"/>
</dbReference>
<accession>A0ABQ6F9H9</accession>
<comment type="similarity">
    <text evidence="2">Belongs to the TrbI/VirB10 family.</text>
</comment>
<keyword evidence="9" id="KW-1185">Reference proteome</keyword>
<feature type="region of interest" description="Disordered" evidence="6">
    <location>
        <begin position="178"/>
        <end position="201"/>
    </location>
</feature>
<sequence>MSQDDTPDLAAPQAGKVAPEAAALRAQPRPVTRLNRRMLAVLVGGLSVSVLGALMWSLQPQRRSTSEPSELYNVDRVSRSEGLDRLPTDYSKLPPQVPELGPPLPGDLGPAIVKSQQPVVPTYTPPGQDPGAAERDARRKESEAAAGSSVFFRSGGQRVAAAPTQVATANAAPSLSGFDPMAAGPASTAAQPADPTTVQNRQDQKEAFLKTGTTETRNSGNLRMPASPYQVMAGTVIAGALVTGIKSDLPGDVIATVTEPIYDTATGKFLLIPQGSRILGRYNSQVSYGQSRVQVVWNRIILPDTSSLTLDNLAGADPAGYAGLEDGVDWHWDRIFAGAALTTLLGIGAELAAPESRQDGNRVVIAGRDSLQDSVNQVGQEMTRRNLNIQPTLTERPGLPVRIIVNRDLVLRPYQPLFFNRGTSR</sequence>
<reference evidence="9" key="1">
    <citation type="journal article" date="2019" name="Int. J. Syst. Evol. Microbiol.">
        <title>The Global Catalogue of Microorganisms (GCM) 10K type strain sequencing project: providing services to taxonomists for standard genome sequencing and annotation.</title>
        <authorList>
            <consortium name="The Broad Institute Genomics Platform"/>
            <consortium name="The Broad Institute Genome Sequencing Center for Infectious Disease"/>
            <person name="Wu L."/>
            <person name="Ma J."/>
        </authorList>
    </citation>
    <scope>NUCLEOTIDE SEQUENCE [LARGE SCALE GENOMIC DNA]</scope>
    <source>
        <strain evidence="9">NBRC 102407</strain>
    </source>
</reference>
<evidence type="ECO:0000313" key="9">
    <source>
        <dbReference type="Proteomes" id="UP001157167"/>
    </source>
</evidence>
<keyword evidence="5 7" id="KW-0472">Membrane</keyword>
<evidence type="ECO:0000313" key="8">
    <source>
        <dbReference type="EMBL" id="GLT22223.1"/>
    </source>
</evidence>
<evidence type="ECO:0000256" key="6">
    <source>
        <dbReference type="SAM" id="MobiDB-lite"/>
    </source>
</evidence>
<dbReference type="CDD" id="cd16429">
    <property type="entry name" value="VirB10"/>
    <property type="match status" value="1"/>
</dbReference>
<proteinExistence type="inferred from homology"/>
<evidence type="ECO:0000256" key="1">
    <source>
        <dbReference type="ARBA" id="ARBA00004167"/>
    </source>
</evidence>
<evidence type="ECO:0000256" key="3">
    <source>
        <dbReference type="ARBA" id="ARBA00022692"/>
    </source>
</evidence>
<evidence type="ECO:0000256" key="2">
    <source>
        <dbReference type="ARBA" id="ARBA00010265"/>
    </source>
</evidence>
<dbReference type="Gene3D" id="2.40.128.260">
    <property type="entry name" value="Type IV secretion system, VirB10/TraB/TrbI"/>
    <property type="match status" value="1"/>
</dbReference>
<keyword evidence="4 7" id="KW-1133">Transmembrane helix</keyword>
<evidence type="ECO:0000256" key="7">
    <source>
        <dbReference type="SAM" id="Phobius"/>
    </source>
</evidence>
<name>A0ABQ6F9H9_9RHOO</name>
<dbReference type="InterPro" id="IPR005498">
    <property type="entry name" value="T4SS_VirB10/TraB/TrbI"/>
</dbReference>
<dbReference type="EMBL" id="BSPX01000020">
    <property type="protein sequence ID" value="GLT22223.1"/>
    <property type="molecule type" value="Genomic_DNA"/>
</dbReference>
<evidence type="ECO:0000256" key="5">
    <source>
        <dbReference type="ARBA" id="ARBA00023136"/>
    </source>
</evidence>
<feature type="compositionally biased region" description="Low complexity" evidence="6">
    <location>
        <begin position="180"/>
        <end position="193"/>
    </location>
</feature>
<feature type="region of interest" description="Disordered" evidence="6">
    <location>
        <begin position="1"/>
        <end position="26"/>
    </location>
</feature>
<keyword evidence="3 7" id="KW-0812">Transmembrane</keyword>
<comment type="caution">
    <text evidence="8">The sequence shown here is derived from an EMBL/GenBank/DDBJ whole genome shotgun (WGS) entry which is preliminary data.</text>
</comment>
<gene>
    <name evidence="8" type="primary">trbI</name>
    <name evidence="8" type="ORF">GCM10007933_16810</name>
</gene>